<evidence type="ECO:0000256" key="1">
    <source>
        <dbReference type="ARBA" id="ARBA00001096"/>
    </source>
</evidence>
<dbReference type="GO" id="GO:0005737">
    <property type="term" value="C:cytoplasm"/>
    <property type="evidence" value="ECO:0007669"/>
    <property type="project" value="TreeGrafter"/>
</dbReference>
<evidence type="ECO:0000256" key="7">
    <source>
        <dbReference type="PIRSR" id="PIRSR016020-2"/>
    </source>
</evidence>
<evidence type="ECO:0000313" key="9">
    <source>
        <dbReference type="Proteomes" id="UP000501346"/>
    </source>
</evidence>
<dbReference type="SMR" id="A0A6C1DX24"/>
<evidence type="ECO:0000256" key="2">
    <source>
        <dbReference type="ARBA" id="ARBA00005866"/>
    </source>
</evidence>
<proteinExistence type="inferred from homology"/>
<feature type="binding site" evidence="7">
    <location>
        <position position="57"/>
    </location>
    <ligand>
        <name>substrate</name>
    </ligand>
</feature>
<dbReference type="GO" id="GO:0030246">
    <property type="term" value="F:carbohydrate binding"/>
    <property type="evidence" value="ECO:0007669"/>
    <property type="project" value="UniProtKB-UniRule"/>
</dbReference>
<comment type="similarity">
    <text evidence="2 5">Belongs to the glucose-6-phosphate 1-epimerase family.</text>
</comment>
<dbReference type="EC" id="5.1.3.15" evidence="3 5"/>
<name>A0A6C1DX24_SACPS</name>
<evidence type="ECO:0000256" key="4">
    <source>
        <dbReference type="ARBA" id="ARBA00023235"/>
    </source>
</evidence>
<organism evidence="8 9">
    <name type="scientific">Saccharomyces pastorianus</name>
    <name type="common">Lager yeast</name>
    <name type="synonym">Saccharomyces cerevisiae x Saccharomyces eubayanus</name>
    <dbReference type="NCBI Taxonomy" id="27292"/>
    <lineage>
        <taxon>Eukaryota</taxon>
        <taxon>Fungi</taxon>
        <taxon>Dikarya</taxon>
        <taxon>Ascomycota</taxon>
        <taxon>Saccharomycotina</taxon>
        <taxon>Saccharomycetes</taxon>
        <taxon>Saccharomycetales</taxon>
        <taxon>Saccharomycetaceae</taxon>
        <taxon>Saccharomyces</taxon>
    </lineage>
</organism>
<feature type="active site" evidence="6">
    <location>
        <position position="264"/>
    </location>
</feature>
<protein>
    <recommendedName>
        <fullName evidence="3 5">Glucose-6-phosphate 1-epimerase</fullName>
        <ecNumber evidence="3 5">5.1.3.15</ecNumber>
    </recommendedName>
</protein>
<feature type="active site" evidence="6">
    <location>
        <position position="159"/>
    </location>
</feature>
<dbReference type="InterPro" id="IPR014718">
    <property type="entry name" value="GH-type_carb-bd"/>
</dbReference>
<dbReference type="GO" id="GO:0005975">
    <property type="term" value="P:carbohydrate metabolic process"/>
    <property type="evidence" value="ECO:0007669"/>
    <property type="project" value="InterPro"/>
</dbReference>
<gene>
    <name evidence="8" type="ORF">GRS66_004001</name>
</gene>
<evidence type="ECO:0000256" key="6">
    <source>
        <dbReference type="PIRSR" id="PIRSR016020-1"/>
    </source>
</evidence>
<dbReference type="Gene3D" id="2.70.98.10">
    <property type="match status" value="1"/>
</dbReference>
<keyword evidence="4 5" id="KW-0413">Isomerase</keyword>
<comment type="function">
    <text evidence="5">Catalyzes the interconversion between the alpha and beta anomers from at least three hexose 6-phosphate sugars (Glc6P, Gal6P, and Man6P).</text>
</comment>
<dbReference type="PIRSF" id="PIRSF016020">
    <property type="entry name" value="PHexose_mutarotase"/>
    <property type="match status" value="1"/>
</dbReference>
<dbReference type="FunFam" id="2.70.98.10:FF:000023">
    <property type="entry name" value="Glucose-6-phosphate 1-epimerase"/>
    <property type="match status" value="1"/>
</dbReference>
<dbReference type="SUPFAM" id="SSF74650">
    <property type="entry name" value="Galactose mutarotase-like"/>
    <property type="match status" value="1"/>
</dbReference>
<dbReference type="Pfam" id="PF01263">
    <property type="entry name" value="Aldose_epim"/>
    <property type="match status" value="1"/>
</dbReference>
<dbReference type="AlphaFoldDB" id="A0A6C1DX24"/>
<accession>A0A6C1DX24</accession>
<comment type="catalytic activity">
    <reaction evidence="1">
        <text>alpha-D-glucose 6-phosphate = beta-D-glucose 6-phosphate</text>
        <dbReference type="Rhea" id="RHEA:16249"/>
        <dbReference type="ChEBI" id="CHEBI:58225"/>
        <dbReference type="ChEBI" id="CHEBI:58247"/>
        <dbReference type="EC" id="5.1.3.15"/>
    </reaction>
</comment>
<dbReference type="Proteomes" id="UP000501346">
    <property type="component" value="Chromosome ScXIII"/>
</dbReference>
<dbReference type="CDD" id="cd09020">
    <property type="entry name" value="D-hex-6-P-epi_like"/>
    <property type="match status" value="1"/>
</dbReference>
<dbReference type="OrthoDB" id="1659429at2759"/>
<sequence>MPIKETDKEVVLTHPADETTSVHILKYGATVYSWKLKSEEQLWLSTAAKLDGSKPVRGGIPLVFPVFGKNSTDEHLSKLPQHGLARNSTWEFLGQTKENPPTVQFGLKPEIANPELTKLWPMDYLLILTVELGSDYLKTAIEVENTSSSKELKFNWLFHTYFRIEDIEGTMVSNLAGMKLYDQLLKESYVDKHPVVTFNQETDVIYQNVSAERAIQIVDKGVQIHTLKRYNLPDTVVWNPWIEKSQGMADFEPKTGYQQMICIEPGHVHDFISLAPGKKWNAYQLLCKEELKYQAIQ</sequence>
<dbReference type="InterPro" id="IPR008183">
    <property type="entry name" value="Aldose_1/G6P_1-epimerase"/>
</dbReference>
<dbReference type="GO" id="GO:0047938">
    <property type="term" value="F:glucose-6-phosphate 1-epimerase activity"/>
    <property type="evidence" value="ECO:0007669"/>
    <property type="project" value="UniProtKB-UniRule"/>
</dbReference>
<keyword evidence="9" id="KW-1185">Reference proteome</keyword>
<dbReference type="InterPro" id="IPR025532">
    <property type="entry name" value="G6P_1-epimerase"/>
</dbReference>
<reference evidence="8 9" key="1">
    <citation type="journal article" date="2019" name="BMC Genomics">
        <title>Chromosome level assembly and comparative genome analysis confirm lager-brewing yeasts originated from a single hybridization.</title>
        <authorList>
            <person name="Salazar A.N."/>
            <person name="Gorter de Vries A.R."/>
            <person name="van den Broek M."/>
            <person name="Brouwers N."/>
            <person name="de la Torre Cortes P."/>
            <person name="Kuijpers N.G.A."/>
            <person name="Daran J.G."/>
            <person name="Abeel T."/>
        </authorList>
    </citation>
    <scope>NUCLEOTIDE SEQUENCE [LARGE SCALE GENOMIC DNA]</scope>
    <source>
        <strain evidence="8 9">CBS 1483</strain>
    </source>
</reference>
<dbReference type="EMBL" id="CP048994">
    <property type="protein sequence ID" value="QID81612.1"/>
    <property type="molecule type" value="Genomic_DNA"/>
</dbReference>
<evidence type="ECO:0000256" key="3">
    <source>
        <dbReference type="ARBA" id="ARBA00012083"/>
    </source>
</evidence>
<dbReference type="InterPro" id="IPR011013">
    <property type="entry name" value="Gal_mutarotase_sf_dom"/>
</dbReference>
<feature type="binding site" evidence="7">
    <location>
        <position position="81"/>
    </location>
    <ligand>
        <name>substrate</name>
    </ligand>
</feature>
<evidence type="ECO:0000313" key="8">
    <source>
        <dbReference type="EMBL" id="QID81612.1"/>
    </source>
</evidence>
<evidence type="ECO:0000256" key="5">
    <source>
        <dbReference type="PIRNR" id="PIRNR016020"/>
    </source>
</evidence>
<dbReference type="PANTHER" id="PTHR11122:SF13">
    <property type="entry name" value="GLUCOSE-6-PHOSPHATE 1-EPIMERASE"/>
    <property type="match status" value="1"/>
</dbReference>
<dbReference type="PANTHER" id="PTHR11122">
    <property type="entry name" value="APOSPORY-ASSOCIATED PROTEIN C-RELATED"/>
    <property type="match status" value="1"/>
</dbReference>
<feature type="binding site" evidence="7">
    <location>
        <position position="86"/>
    </location>
    <ligand>
        <name>substrate</name>
    </ligand>
</feature>